<feature type="compositionally biased region" description="Basic and acidic residues" evidence="1">
    <location>
        <begin position="32"/>
        <end position="46"/>
    </location>
</feature>
<feature type="region of interest" description="Disordered" evidence="1">
    <location>
        <begin position="26"/>
        <end position="46"/>
    </location>
</feature>
<dbReference type="RefSeq" id="WP_144480203.1">
    <property type="nucleotide sequence ID" value="NZ_CABIYS010000001.1"/>
</dbReference>
<keyword evidence="2" id="KW-0547">Nucleotide-binding</keyword>
<protein>
    <submittedName>
        <fullName evidence="2">Bacitracin ABC transporter ATP-binding protein</fullName>
    </submittedName>
</protein>
<dbReference type="Proteomes" id="UP000317770">
    <property type="component" value="Unassembled WGS sequence"/>
</dbReference>
<keyword evidence="2" id="KW-0067">ATP-binding</keyword>
<dbReference type="EMBL" id="VNKI01000011">
    <property type="protein sequence ID" value="TVX77680.1"/>
    <property type="molecule type" value="Genomic_DNA"/>
</dbReference>
<comment type="caution">
    <text evidence="2">The sequence shown here is derived from an EMBL/GenBank/DDBJ whole genome shotgun (WGS) entry which is preliminary data.</text>
</comment>
<dbReference type="GeneID" id="56476438"/>
<evidence type="ECO:0000313" key="2">
    <source>
        <dbReference type="EMBL" id="TVX77680.1"/>
    </source>
</evidence>
<name>A0A8B5XTU0_9BACI</name>
<accession>A0A8B5XTU0</accession>
<evidence type="ECO:0000313" key="3">
    <source>
        <dbReference type="Proteomes" id="UP000317770"/>
    </source>
</evidence>
<reference evidence="2 3" key="1">
    <citation type="submission" date="2019-07" db="EMBL/GenBank/DDBJ databases">
        <title>Genome assembly of Bacillus simplex strain GGC-P6A.</title>
        <authorList>
            <person name="Jennings M.E."/>
            <person name="Barton H.A."/>
        </authorList>
    </citation>
    <scope>NUCLEOTIDE SEQUENCE [LARGE SCALE GENOMIC DNA]</scope>
    <source>
        <strain evidence="2 3">GGC-P6A</strain>
    </source>
</reference>
<evidence type="ECO:0000256" key="1">
    <source>
        <dbReference type="SAM" id="MobiDB-lite"/>
    </source>
</evidence>
<dbReference type="AlphaFoldDB" id="A0A8B5XTU0"/>
<organism evidence="2 3">
    <name type="scientific">Peribacillus simplex</name>
    <dbReference type="NCBI Taxonomy" id="1478"/>
    <lineage>
        <taxon>Bacteria</taxon>
        <taxon>Bacillati</taxon>
        <taxon>Bacillota</taxon>
        <taxon>Bacilli</taxon>
        <taxon>Bacillales</taxon>
        <taxon>Bacillaceae</taxon>
        <taxon>Peribacillus</taxon>
    </lineage>
</organism>
<gene>
    <name evidence="2" type="ORF">FQP34_21260</name>
</gene>
<dbReference type="GO" id="GO:0005524">
    <property type="term" value="F:ATP binding"/>
    <property type="evidence" value="ECO:0007669"/>
    <property type="project" value="UniProtKB-KW"/>
</dbReference>
<sequence>MHKKTNNPIISDEFLDQVVKEINAQFGGPINEKNDRFLHRDDEERA</sequence>
<proteinExistence type="predicted"/>